<accession>A0A9D1LXV2</accession>
<protein>
    <submittedName>
        <fullName evidence="1">Uncharacterized protein</fullName>
    </submittedName>
</protein>
<reference evidence="1" key="1">
    <citation type="submission" date="2020-10" db="EMBL/GenBank/DDBJ databases">
        <authorList>
            <person name="Gilroy R."/>
        </authorList>
    </citation>
    <scope>NUCLEOTIDE SEQUENCE</scope>
    <source>
        <strain evidence="1">ChiGjej1B1-1684</strain>
    </source>
</reference>
<dbReference type="EMBL" id="DVNG01000058">
    <property type="protein sequence ID" value="HIU50155.1"/>
    <property type="molecule type" value="Genomic_DNA"/>
</dbReference>
<gene>
    <name evidence="1" type="ORF">IAD22_03990</name>
</gene>
<proteinExistence type="predicted"/>
<comment type="caution">
    <text evidence="1">The sequence shown here is derived from an EMBL/GenBank/DDBJ whole genome shotgun (WGS) entry which is preliminary data.</text>
</comment>
<reference evidence="1" key="2">
    <citation type="journal article" date="2021" name="PeerJ">
        <title>Extensive microbial diversity within the chicken gut microbiome revealed by metagenomics and culture.</title>
        <authorList>
            <person name="Gilroy R."/>
            <person name="Ravi A."/>
            <person name="Getino M."/>
            <person name="Pursley I."/>
            <person name="Horton D.L."/>
            <person name="Alikhan N.F."/>
            <person name="Baker D."/>
            <person name="Gharbi K."/>
            <person name="Hall N."/>
            <person name="Watson M."/>
            <person name="Adriaenssens E.M."/>
            <person name="Foster-Nyarko E."/>
            <person name="Jarju S."/>
            <person name="Secka A."/>
            <person name="Antonio M."/>
            <person name="Oren A."/>
            <person name="Chaudhuri R.R."/>
            <person name="La Ragione R."/>
            <person name="Hildebrand F."/>
            <person name="Pallen M.J."/>
        </authorList>
    </citation>
    <scope>NUCLEOTIDE SEQUENCE</scope>
    <source>
        <strain evidence="1">ChiGjej1B1-1684</strain>
    </source>
</reference>
<evidence type="ECO:0000313" key="1">
    <source>
        <dbReference type="EMBL" id="HIU50155.1"/>
    </source>
</evidence>
<dbReference type="Proteomes" id="UP000824118">
    <property type="component" value="Unassembled WGS sequence"/>
</dbReference>
<name>A0A9D1LXV2_9FIRM</name>
<evidence type="ECO:0000313" key="2">
    <source>
        <dbReference type="Proteomes" id="UP000824118"/>
    </source>
</evidence>
<dbReference type="AlphaFoldDB" id="A0A9D1LXV2"/>
<organism evidence="1 2">
    <name type="scientific">Candidatus Limousia pullorum</name>
    <dbReference type="NCBI Taxonomy" id="2840860"/>
    <lineage>
        <taxon>Bacteria</taxon>
        <taxon>Bacillati</taxon>
        <taxon>Bacillota</taxon>
        <taxon>Clostridia</taxon>
        <taxon>Eubacteriales</taxon>
        <taxon>Oscillospiraceae</taxon>
        <taxon>Oscillospiraceae incertae sedis</taxon>
        <taxon>Candidatus Limousia</taxon>
    </lineage>
</organism>
<sequence>MENVSFNGYNENVITLPAADGVVKGSIVKVSENYKVSNCADGNQFLGVVVNIRGGYAAVQTKGYFKLKKAGSIGLGFQELAASSSTVIKALGGGVQCQVIAVDSTYVEFII</sequence>